<keyword evidence="2" id="KW-1185">Reference proteome</keyword>
<dbReference type="EMBL" id="MU971393">
    <property type="protein sequence ID" value="KAK9236215.1"/>
    <property type="molecule type" value="Genomic_DNA"/>
</dbReference>
<accession>A0ACC3SX92</accession>
<comment type="caution">
    <text evidence="1">The sequence shown here is derived from an EMBL/GenBank/DDBJ whole genome shotgun (WGS) entry which is preliminary data.</text>
</comment>
<evidence type="ECO:0000313" key="1">
    <source>
        <dbReference type="EMBL" id="KAK9236215.1"/>
    </source>
</evidence>
<dbReference type="Proteomes" id="UP001433508">
    <property type="component" value="Unassembled WGS sequence"/>
</dbReference>
<name>A0ACC3SX92_LIPKO</name>
<reference evidence="2" key="1">
    <citation type="journal article" date="2024" name="Front. Bioeng. Biotechnol.">
        <title>Genome-scale model development and genomic sequencing of the oleaginous clade Lipomyces.</title>
        <authorList>
            <person name="Czajka J.J."/>
            <person name="Han Y."/>
            <person name="Kim J."/>
            <person name="Mondo S.J."/>
            <person name="Hofstad B.A."/>
            <person name="Robles A."/>
            <person name="Haridas S."/>
            <person name="Riley R."/>
            <person name="LaButti K."/>
            <person name="Pangilinan J."/>
            <person name="Andreopoulos W."/>
            <person name="Lipzen A."/>
            <person name="Yan J."/>
            <person name="Wang M."/>
            <person name="Ng V."/>
            <person name="Grigoriev I.V."/>
            <person name="Spatafora J.W."/>
            <person name="Magnuson J.K."/>
            <person name="Baker S.E."/>
            <person name="Pomraning K.R."/>
        </authorList>
    </citation>
    <scope>NUCLEOTIDE SEQUENCE [LARGE SCALE GENOMIC DNA]</scope>
    <source>
        <strain evidence="2">CBS 7786</strain>
    </source>
</reference>
<gene>
    <name evidence="1" type="ORF">V1525DRAFT_346570</name>
</gene>
<sequence>MSEASATGKINATGSLPKNGELERLTSAGLKSYGLKKYEDATESFARACEVFVIEHGRDDPNLLFLYGRALFQVAVSSSDVLGGVKTDNTKNSTSTPAGTQAASPKAESSGNGLFQFTGDAEDVDSEEDDEDHGEQEEENDFETAWEVLDLARTLFQKQVSSLSDAETNKETTRDTQQKLADIHDILGEISLESENFAQAATDLEASLKLKEELYAEESTFVSEARFKLSLALEFIPDRPDKRKQAAELVEKAINSVKRRIAISGEDDAGLLRDLEIRLHELQKVPTEGLSDGQAGDILGPTEAEIRDKIAAALTQANDISGLVRRKPVGTGASPAAASGPAAEAAEGSKRAGEAGEDDEARKKTKVGE</sequence>
<protein>
    <submittedName>
        <fullName evidence="1">SHNi-TPR-domain-containing protein</fullName>
    </submittedName>
</protein>
<evidence type="ECO:0000313" key="2">
    <source>
        <dbReference type="Proteomes" id="UP001433508"/>
    </source>
</evidence>
<proteinExistence type="predicted"/>
<organism evidence="1 2">
    <name type="scientific">Lipomyces kononenkoae</name>
    <name type="common">Yeast</name>
    <dbReference type="NCBI Taxonomy" id="34357"/>
    <lineage>
        <taxon>Eukaryota</taxon>
        <taxon>Fungi</taxon>
        <taxon>Dikarya</taxon>
        <taxon>Ascomycota</taxon>
        <taxon>Saccharomycotina</taxon>
        <taxon>Lipomycetes</taxon>
        <taxon>Lipomycetales</taxon>
        <taxon>Lipomycetaceae</taxon>
        <taxon>Lipomyces</taxon>
    </lineage>
</organism>